<protein>
    <submittedName>
        <fullName evidence="4">Glucose 1-dehydrogenase</fullName>
    </submittedName>
</protein>
<dbReference type="InterPro" id="IPR020904">
    <property type="entry name" value="Sc_DH/Rdtase_CS"/>
</dbReference>
<dbReference type="PRINTS" id="PR00081">
    <property type="entry name" value="GDHRDH"/>
</dbReference>
<gene>
    <name evidence="4" type="ORF">GCM10023173_07200</name>
</gene>
<proteinExistence type="inferred from homology"/>
<organism evidence="4 5">
    <name type="scientific">Sphingobacterium thermophilum</name>
    <dbReference type="NCBI Taxonomy" id="768534"/>
    <lineage>
        <taxon>Bacteria</taxon>
        <taxon>Pseudomonadati</taxon>
        <taxon>Bacteroidota</taxon>
        <taxon>Sphingobacteriia</taxon>
        <taxon>Sphingobacteriales</taxon>
        <taxon>Sphingobacteriaceae</taxon>
        <taxon>Sphingobacterium</taxon>
    </lineage>
</organism>
<evidence type="ECO:0000256" key="2">
    <source>
        <dbReference type="ARBA" id="ARBA00022857"/>
    </source>
</evidence>
<sequence>MGNNRLKTILITGGSSGIGLATARRFFEEGYQVLITGRSLSKLKDVEQKYPYFRVFRSDVSNIEDLNDLPSIVKNHTFTLDTLFVNAGIGLFKKFEEISFDDFDKLISINYKGVFFSIQKLLPLMDKGSNIIINTSWTHFRGLPTSSLYASSKAAISYLVKVLAIELAPYHIRVNAISPGYTSTNQFNETLVGQQRYEKMIHHVPASRFAQPEEIANAVFFLASDKASYINGQEIVVDGGLTAVHVE</sequence>
<dbReference type="InterPro" id="IPR036291">
    <property type="entry name" value="NAD(P)-bd_dom_sf"/>
</dbReference>
<dbReference type="RefSeq" id="WP_345064823.1">
    <property type="nucleotide sequence ID" value="NZ_BAABGR010000006.1"/>
</dbReference>
<dbReference type="CDD" id="cd05233">
    <property type="entry name" value="SDR_c"/>
    <property type="match status" value="1"/>
</dbReference>
<evidence type="ECO:0000256" key="1">
    <source>
        <dbReference type="ARBA" id="ARBA00006484"/>
    </source>
</evidence>
<comment type="caution">
    <text evidence="4">The sequence shown here is derived from an EMBL/GenBank/DDBJ whole genome shotgun (WGS) entry which is preliminary data.</text>
</comment>
<dbReference type="InterPro" id="IPR052178">
    <property type="entry name" value="Sec_Metab_Biosynth_SDR"/>
</dbReference>
<dbReference type="PANTHER" id="PTHR43618">
    <property type="entry name" value="7-ALPHA-HYDROXYSTEROID DEHYDROGENASE"/>
    <property type="match status" value="1"/>
</dbReference>
<keyword evidence="2" id="KW-0521">NADP</keyword>
<keyword evidence="5" id="KW-1185">Reference proteome</keyword>
<dbReference type="EMBL" id="BAABGR010000006">
    <property type="protein sequence ID" value="GAA4512699.1"/>
    <property type="molecule type" value="Genomic_DNA"/>
</dbReference>
<dbReference type="InterPro" id="IPR002347">
    <property type="entry name" value="SDR_fam"/>
</dbReference>
<dbReference type="Pfam" id="PF13561">
    <property type="entry name" value="adh_short_C2"/>
    <property type="match status" value="1"/>
</dbReference>
<evidence type="ECO:0000313" key="4">
    <source>
        <dbReference type="EMBL" id="GAA4512699.1"/>
    </source>
</evidence>
<accession>A0ABP8QXP1</accession>
<keyword evidence="3" id="KW-0560">Oxidoreductase</keyword>
<dbReference type="SUPFAM" id="SSF51735">
    <property type="entry name" value="NAD(P)-binding Rossmann-fold domains"/>
    <property type="match status" value="1"/>
</dbReference>
<evidence type="ECO:0000256" key="3">
    <source>
        <dbReference type="ARBA" id="ARBA00023002"/>
    </source>
</evidence>
<comment type="similarity">
    <text evidence="1">Belongs to the short-chain dehydrogenases/reductases (SDR) family.</text>
</comment>
<dbReference type="Gene3D" id="3.40.50.720">
    <property type="entry name" value="NAD(P)-binding Rossmann-like Domain"/>
    <property type="match status" value="1"/>
</dbReference>
<name>A0ABP8QXP1_9SPHI</name>
<reference evidence="5" key="1">
    <citation type="journal article" date="2019" name="Int. J. Syst. Evol. Microbiol.">
        <title>The Global Catalogue of Microorganisms (GCM) 10K type strain sequencing project: providing services to taxonomists for standard genome sequencing and annotation.</title>
        <authorList>
            <consortium name="The Broad Institute Genomics Platform"/>
            <consortium name="The Broad Institute Genome Sequencing Center for Infectious Disease"/>
            <person name="Wu L."/>
            <person name="Ma J."/>
        </authorList>
    </citation>
    <scope>NUCLEOTIDE SEQUENCE [LARGE SCALE GENOMIC DNA]</scope>
    <source>
        <strain evidence="5">JCM 17858</strain>
    </source>
</reference>
<dbReference type="PANTHER" id="PTHR43618:SF8">
    <property type="entry name" value="7ALPHA-HYDROXYSTEROID DEHYDROGENASE"/>
    <property type="match status" value="1"/>
</dbReference>
<dbReference type="PROSITE" id="PS00061">
    <property type="entry name" value="ADH_SHORT"/>
    <property type="match status" value="1"/>
</dbReference>
<evidence type="ECO:0000313" key="5">
    <source>
        <dbReference type="Proteomes" id="UP001500394"/>
    </source>
</evidence>
<dbReference type="Proteomes" id="UP001500394">
    <property type="component" value="Unassembled WGS sequence"/>
</dbReference>